<dbReference type="Proteomes" id="UP000539473">
    <property type="component" value="Unassembled WGS sequence"/>
</dbReference>
<comment type="caution">
    <text evidence="2">The sequence shown here is derived from an EMBL/GenBank/DDBJ whole genome shotgun (WGS) entry which is preliminary data.</text>
</comment>
<feature type="domain" description="Sporulation stage II protein D amidase enhancer LytB N-terminal" evidence="1">
    <location>
        <begin position="119"/>
        <end position="206"/>
    </location>
</feature>
<sequence length="411" mass="40743">MRSVLRSCHLILPSLALLGAGSVAHALNVRVLVGSGPQLTVRVPVRPAASGLGGAPLGGASPLPLAAWTVGLSADGARLTLNGQDAGNAALYLPPAPGSVVEIAGKTYRGGVQLRAAAGQVQAINVVDVEDYVRSVVPAEMPTSWPGAALGAQAVIARTYVAAHVNPAAPYDTCATESCQVYPGVGAETPASDAAVAATRAQVVAYGGQPASTYFSADSGGYTASSAEVWGRGLPYLPAQSDPFSAGSPRAHWRLEVGAAKVAEVAARYRVQVGAVQSVVVTRSSPSGRPLEITLSGAAGTARIDGANAGGFIRSLGAAGTRVTLNSAALAAGGPLVVEGSGAGHGVGLSQYGALGLARQGYSHLYVLGFYYPGTSLSTLTGRAAGGAVLAGAGALPQPGTALALRPDGAL</sequence>
<dbReference type="InterPro" id="IPR051922">
    <property type="entry name" value="Bact_Sporulation_Assoc"/>
</dbReference>
<accession>A0A7W8KIW9</accession>
<evidence type="ECO:0000313" key="3">
    <source>
        <dbReference type="Proteomes" id="UP000539473"/>
    </source>
</evidence>
<dbReference type="PANTHER" id="PTHR30032">
    <property type="entry name" value="N-ACETYLMURAMOYL-L-ALANINE AMIDASE-RELATED"/>
    <property type="match status" value="1"/>
</dbReference>
<proteinExistence type="predicted"/>
<dbReference type="GO" id="GO:0030435">
    <property type="term" value="P:sporulation resulting in formation of a cellular spore"/>
    <property type="evidence" value="ECO:0007669"/>
    <property type="project" value="InterPro"/>
</dbReference>
<dbReference type="EMBL" id="JACHFK010000007">
    <property type="protein sequence ID" value="MBB5377369.1"/>
    <property type="molecule type" value="Genomic_DNA"/>
</dbReference>
<dbReference type="RefSeq" id="WP_184112868.1">
    <property type="nucleotide sequence ID" value="NZ_BNAJ01000007.1"/>
</dbReference>
<dbReference type="InterPro" id="IPR013693">
    <property type="entry name" value="SpoIID/LytB_N"/>
</dbReference>
<dbReference type="GO" id="GO:0030288">
    <property type="term" value="C:outer membrane-bounded periplasmic space"/>
    <property type="evidence" value="ECO:0007669"/>
    <property type="project" value="TreeGrafter"/>
</dbReference>
<dbReference type="AlphaFoldDB" id="A0A7W8KIW9"/>
<gene>
    <name evidence="2" type="ORF">HNQ07_002861</name>
</gene>
<dbReference type="InterPro" id="IPR013486">
    <property type="entry name" value="SpoIID/LytB"/>
</dbReference>
<reference evidence="2 3" key="1">
    <citation type="submission" date="2020-08" db="EMBL/GenBank/DDBJ databases">
        <title>Genomic Encyclopedia of Type Strains, Phase IV (KMG-IV): sequencing the most valuable type-strain genomes for metagenomic binning, comparative biology and taxonomic classification.</title>
        <authorList>
            <person name="Goeker M."/>
        </authorList>
    </citation>
    <scope>NUCLEOTIDE SEQUENCE [LARGE SCALE GENOMIC DNA]</scope>
    <source>
        <strain evidence="2 3">DSM 27521</strain>
    </source>
</reference>
<dbReference type="NCBIfam" id="TIGR02669">
    <property type="entry name" value="SpoIID_LytB"/>
    <property type="match status" value="1"/>
</dbReference>
<dbReference type="Pfam" id="PF08486">
    <property type="entry name" value="SpoIID"/>
    <property type="match status" value="1"/>
</dbReference>
<evidence type="ECO:0000313" key="2">
    <source>
        <dbReference type="EMBL" id="MBB5377369.1"/>
    </source>
</evidence>
<protein>
    <submittedName>
        <fullName evidence="2">Stage II sporulation protein D</fullName>
    </submittedName>
</protein>
<evidence type="ECO:0000259" key="1">
    <source>
        <dbReference type="Pfam" id="PF08486"/>
    </source>
</evidence>
<dbReference type="PANTHER" id="PTHR30032:SF4">
    <property type="entry name" value="AMIDASE ENHANCER"/>
    <property type="match status" value="1"/>
</dbReference>
<organism evidence="2 3">
    <name type="scientific">Deinococcus metalli</name>
    <dbReference type="NCBI Taxonomy" id="1141878"/>
    <lineage>
        <taxon>Bacteria</taxon>
        <taxon>Thermotogati</taxon>
        <taxon>Deinococcota</taxon>
        <taxon>Deinococci</taxon>
        <taxon>Deinococcales</taxon>
        <taxon>Deinococcaceae</taxon>
        <taxon>Deinococcus</taxon>
    </lineage>
</organism>
<name>A0A7W8KIW9_9DEIO</name>